<gene>
    <name evidence="2" type="ORF">HB776_15165</name>
</gene>
<accession>A0A7G6U089</accession>
<keyword evidence="1" id="KW-0472">Membrane</keyword>
<keyword evidence="1" id="KW-0812">Transmembrane</keyword>
<organism evidence="2 3">
    <name type="scientific">Tardiphaga robiniae</name>
    <dbReference type="NCBI Taxonomy" id="943830"/>
    <lineage>
        <taxon>Bacteria</taxon>
        <taxon>Pseudomonadati</taxon>
        <taxon>Pseudomonadota</taxon>
        <taxon>Alphaproteobacteria</taxon>
        <taxon>Hyphomicrobiales</taxon>
        <taxon>Nitrobacteraceae</taxon>
        <taxon>Tardiphaga</taxon>
    </lineage>
</organism>
<evidence type="ECO:0000256" key="1">
    <source>
        <dbReference type="SAM" id="Phobius"/>
    </source>
</evidence>
<feature type="transmembrane region" description="Helical" evidence="1">
    <location>
        <begin position="30"/>
        <end position="51"/>
    </location>
</feature>
<dbReference type="EMBL" id="CP050292">
    <property type="protein sequence ID" value="QND72421.1"/>
    <property type="molecule type" value="Genomic_DNA"/>
</dbReference>
<evidence type="ECO:0000313" key="3">
    <source>
        <dbReference type="Proteomes" id="UP000515291"/>
    </source>
</evidence>
<name>A0A7G6U089_9BRAD</name>
<sequence>MNETDKEIKERDIAIAENESKQQTTSSIRVSVWAIGVAVLLGLGFFGWLLAR</sequence>
<dbReference type="Proteomes" id="UP000515291">
    <property type="component" value="Chromosome"/>
</dbReference>
<protein>
    <submittedName>
        <fullName evidence="2">Uncharacterized protein</fullName>
    </submittedName>
</protein>
<evidence type="ECO:0000313" key="2">
    <source>
        <dbReference type="EMBL" id="QND72421.1"/>
    </source>
</evidence>
<keyword evidence="1" id="KW-1133">Transmembrane helix</keyword>
<reference evidence="3" key="1">
    <citation type="journal article" date="2020" name="Mol. Plant Microbe">
        <title>Rhizobial microsymbionts of the narrowly endemic Oxytropis species growing in Kamchatka are characterized by significant genetic diversity and possess a set of genes that are associated with T3SS and T6SS secretion systems and can affect the development of symbiosis.</title>
        <authorList>
            <person name="Safronova V."/>
            <person name="Guro P."/>
            <person name="Sazanova A."/>
            <person name="Kuznetsova I."/>
            <person name="Belimov A."/>
            <person name="Yakubov V."/>
            <person name="Chirak E."/>
            <person name="Afonin A."/>
            <person name="Gogolev Y."/>
            <person name="Andronov E."/>
            <person name="Tikhonovich I."/>
        </authorList>
    </citation>
    <scope>NUCLEOTIDE SEQUENCE [LARGE SCALE GENOMIC DNA]</scope>
    <source>
        <strain evidence="3">581</strain>
    </source>
</reference>
<dbReference type="RefSeq" id="WP_176454609.1">
    <property type="nucleotide sequence ID" value="NZ_CP050292.1"/>
</dbReference>
<proteinExistence type="predicted"/>
<dbReference type="KEGG" id="trb:HB776_15165"/>
<dbReference type="AlphaFoldDB" id="A0A7G6U089"/>